<accession>A0A838LCL7</accession>
<keyword evidence="2" id="KW-1133">Transmembrane helix</keyword>
<feature type="region of interest" description="Disordered" evidence="1">
    <location>
        <begin position="210"/>
        <end position="230"/>
    </location>
</feature>
<keyword evidence="2" id="KW-0472">Membrane</keyword>
<organism evidence="3 4">
    <name type="scientific">Sphingomonas chungangi</name>
    <dbReference type="NCBI Taxonomy" id="2683589"/>
    <lineage>
        <taxon>Bacteria</taxon>
        <taxon>Pseudomonadati</taxon>
        <taxon>Pseudomonadota</taxon>
        <taxon>Alphaproteobacteria</taxon>
        <taxon>Sphingomonadales</taxon>
        <taxon>Sphingomonadaceae</taxon>
        <taxon>Sphingomonas</taxon>
    </lineage>
</organism>
<dbReference type="Proteomes" id="UP000570166">
    <property type="component" value="Unassembled WGS sequence"/>
</dbReference>
<protein>
    <submittedName>
        <fullName evidence="3">Uncharacterized protein</fullName>
    </submittedName>
</protein>
<keyword evidence="4" id="KW-1185">Reference proteome</keyword>
<comment type="caution">
    <text evidence="3">The sequence shown here is derived from an EMBL/GenBank/DDBJ whole genome shotgun (WGS) entry which is preliminary data.</text>
</comment>
<feature type="transmembrane region" description="Helical" evidence="2">
    <location>
        <begin position="15"/>
        <end position="32"/>
    </location>
</feature>
<reference evidence="3 4" key="1">
    <citation type="submission" date="2020-07" db="EMBL/GenBank/DDBJ databases">
        <authorList>
            <person name="Sun Q."/>
        </authorList>
    </citation>
    <scope>NUCLEOTIDE SEQUENCE [LARGE SCALE GENOMIC DNA]</scope>
    <source>
        <strain evidence="3 4">CGMCC 1.13654</strain>
    </source>
</reference>
<proteinExistence type="predicted"/>
<gene>
    <name evidence="3" type="ORF">HZF05_21290</name>
</gene>
<dbReference type="RefSeq" id="WP_160364451.1">
    <property type="nucleotide sequence ID" value="NZ_JACEIB010000027.1"/>
</dbReference>
<evidence type="ECO:0000256" key="1">
    <source>
        <dbReference type="SAM" id="MobiDB-lite"/>
    </source>
</evidence>
<evidence type="ECO:0000313" key="4">
    <source>
        <dbReference type="Proteomes" id="UP000570166"/>
    </source>
</evidence>
<dbReference type="EMBL" id="JACEIB010000027">
    <property type="protein sequence ID" value="MBA2936622.1"/>
    <property type="molecule type" value="Genomic_DNA"/>
</dbReference>
<evidence type="ECO:0000313" key="3">
    <source>
        <dbReference type="EMBL" id="MBA2936622.1"/>
    </source>
</evidence>
<keyword evidence="2" id="KW-0812">Transmembrane</keyword>
<name>A0A838LCL7_9SPHN</name>
<evidence type="ECO:0000256" key="2">
    <source>
        <dbReference type="SAM" id="Phobius"/>
    </source>
</evidence>
<sequence length="230" mass="25768">MDIHKIKPVHGWREFFGEVGIIVLGVMIALGAEQIAEILHWREQVHEARDTMRSELRDEAVLAIERKAMADCALAYLKSVDTVVRAGKSIDPNTHPDIPVRIWTTDAWTVVTTSQASAHMKPDEMLEYAGQFSAIRIMANWNEQETQLLSDLEAPAIDATGRDRILLASARLRSLNRWMVIASDQYLANIGEMGIRPLPKDVADMRHGRDQCHLGADGKPLAARPEWPTS</sequence>
<dbReference type="AlphaFoldDB" id="A0A838LCL7"/>